<comment type="subcellular location">
    <subcellularLocation>
        <location evidence="8">Cytoplasm</location>
    </subcellularLocation>
</comment>
<proteinExistence type="inferred from homology"/>
<evidence type="ECO:0000256" key="2">
    <source>
        <dbReference type="ARBA" id="ARBA00022605"/>
    </source>
</evidence>
<reference evidence="10 11" key="1">
    <citation type="journal article" date="2012" name="BMC Genomics">
        <title>Comparative genomics of Brachyspira pilosicoli strains: genome rearrangements, reductions and correlation of genetic compliment with phenotypic diversity.</title>
        <authorList>
            <person name="Mappley L.J."/>
            <person name="Black M.L."/>
            <person name="Abuoun M."/>
            <person name="Darby A.C."/>
            <person name="Woodward M.J."/>
            <person name="Parkhill J."/>
            <person name="Turner A.K."/>
            <person name="Bellgard M.I."/>
            <person name="La T."/>
            <person name="Phillips N.D."/>
            <person name="La Ragione R.M."/>
            <person name="Hampson D.J."/>
        </authorList>
    </citation>
    <scope>NUCLEOTIDE SEQUENCE [LARGE SCALE GENOMIC DNA]</scope>
    <source>
        <strain evidence="10">WesB</strain>
    </source>
</reference>
<keyword evidence="6 8" id="KW-0418">Kinase</keyword>
<dbReference type="PATRIC" id="fig|1161918.5.peg.91"/>
<dbReference type="PANTHER" id="PTHR43654:SF1">
    <property type="entry name" value="ISOPENTENYL PHOSPHATE KINASE"/>
    <property type="match status" value="1"/>
</dbReference>
<dbReference type="CDD" id="cd04242">
    <property type="entry name" value="AAK_G5K_ProB"/>
    <property type="match status" value="1"/>
</dbReference>
<dbReference type="InterPro" id="IPR036393">
    <property type="entry name" value="AceGlu_kinase-like_sf"/>
</dbReference>
<dbReference type="UniPathway" id="UPA00098">
    <property type="reaction ID" value="UER00359"/>
</dbReference>
<keyword evidence="1 8" id="KW-0963">Cytoplasm</keyword>
<dbReference type="PIRSF" id="PIRSF000729">
    <property type="entry name" value="GK"/>
    <property type="match status" value="1"/>
</dbReference>
<evidence type="ECO:0000256" key="3">
    <source>
        <dbReference type="ARBA" id="ARBA00022650"/>
    </source>
</evidence>
<dbReference type="GO" id="GO:0003723">
    <property type="term" value="F:RNA binding"/>
    <property type="evidence" value="ECO:0007669"/>
    <property type="project" value="InterPro"/>
</dbReference>
<dbReference type="InterPro" id="IPR002478">
    <property type="entry name" value="PUA"/>
</dbReference>
<evidence type="ECO:0000313" key="10">
    <source>
        <dbReference type="EMBL" id="CCG56265.1"/>
    </source>
</evidence>
<gene>
    <name evidence="8 10" type="primary">proB</name>
    <name evidence="10" type="ORF">WESB_0795</name>
</gene>
<sequence length="384" mass="42621">MFCMKNIDLNNIKRIVFKFGTNVLRNDEGYISLARIYSFIEAIAKYKKMGKEVLVVTSGAVGLGAKKINATDLSEVSLKQACAAIGQSQLMSIYEDGFSKFDIVTAQILLTEEDFSNRRRYLNLRSTLDTLLKYNVIPIINENDTVSSDELKLLYDVTQISFSDNDKLSALVASELDADLLIILSDINGLYDDNPKTNPNANFIHEVFEVTKEIESLGLDASKGGRGGMKTKLQAAKIVTRSGCGLIIANGKTPNILNNIFNTKEKTIFYPVEENNELNTKKRWIAYATTIIGKLVVNAGAKKAIIEKESSLLPIGVTKVVNNFKKGDIVSIIDEDGEEFARGIINYNSEDTNKIIGKHSDSILEILGYKNYDALITRDYIVLL</sequence>
<organism evidence="10 11">
    <name type="scientific">Brachyspira pilosicoli WesB</name>
    <dbReference type="NCBI Taxonomy" id="1161918"/>
    <lineage>
        <taxon>Bacteria</taxon>
        <taxon>Pseudomonadati</taxon>
        <taxon>Spirochaetota</taxon>
        <taxon>Spirochaetia</taxon>
        <taxon>Brachyspirales</taxon>
        <taxon>Brachyspiraceae</taxon>
        <taxon>Brachyspira</taxon>
    </lineage>
</organism>
<comment type="similarity">
    <text evidence="8">Belongs to the glutamate 5-kinase family.</text>
</comment>
<comment type="caution">
    <text evidence="8">Lacks conserved residue(s) required for the propagation of feature annotation.</text>
</comment>
<keyword evidence="5 8" id="KW-0547">Nucleotide-binding</keyword>
<feature type="binding site" evidence="8">
    <location>
        <position position="18"/>
    </location>
    <ligand>
        <name>ATP</name>
        <dbReference type="ChEBI" id="CHEBI:30616"/>
    </ligand>
</feature>
<feature type="binding site" evidence="8">
    <location>
        <position position="165"/>
    </location>
    <ligand>
        <name>substrate</name>
    </ligand>
</feature>
<keyword evidence="7 8" id="KW-0067">ATP-binding</keyword>
<dbReference type="PROSITE" id="PS50890">
    <property type="entry name" value="PUA"/>
    <property type="match status" value="1"/>
</dbReference>
<dbReference type="PRINTS" id="PR00474">
    <property type="entry name" value="GLU5KINASE"/>
</dbReference>
<accession>K0JIZ2</accession>
<comment type="pathway">
    <text evidence="8">Amino-acid biosynthesis; L-proline biosynthesis; L-glutamate 5-semialdehyde from L-glutamate: step 1/2.</text>
</comment>
<evidence type="ECO:0000259" key="9">
    <source>
        <dbReference type="SMART" id="SM00359"/>
    </source>
</evidence>
<feature type="binding site" evidence="8">
    <location>
        <begin position="185"/>
        <end position="186"/>
    </location>
    <ligand>
        <name>ATP</name>
        <dbReference type="ChEBI" id="CHEBI:30616"/>
    </ligand>
</feature>
<evidence type="ECO:0000256" key="8">
    <source>
        <dbReference type="HAMAP-Rule" id="MF_00456"/>
    </source>
</evidence>
<feature type="binding site" evidence="8">
    <location>
        <position position="144"/>
    </location>
    <ligand>
        <name>substrate</name>
    </ligand>
</feature>
<dbReference type="NCBIfam" id="TIGR01027">
    <property type="entry name" value="proB"/>
    <property type="match status" value="1"/>
</dbReference>
<dbReference type="EC" id="2.7.2.11" evidence="8"/>
<dbReference type="HOGENOM" id="CLU_025400_2_0_12"/>
<dbReference type="KEGG" id="bpw:WESB_0795"/>
<dbReference type="Gene3D" id="3.40.1160.10">
    <property type="entry name" value="Acetylglutamate kinase-like"/>
    <property type="match status" value="2"/>
</dbReference>
<keyword evidence="2 8" id="KW-0028">Amino-acid biosynthesis</keyword>
<dbReference type="InterPro" id="IPR001048">
    <property type="entry name" value="Asp/Glu/Uridylate_kinase"/>
</dbReference>
<dbReference type="InterPro" id="IPR001057">
    <property type="entry name" value="Glu/AcGlu_kinase"/>
</dbReference>
<evidence type="ECO:0000256" key="5">
    <source>
        <dbReference type="ARBA" id="ARBA00022741"/>
    </source>
</evidence>
<dbReference type="PROSITE" id="PS00902">
    <property type="entry name" value="GLUTAMATE_5_KINASE"/>
    <property type="match status" value="1"/>
</dbReference>
<evidence type="ECO:0000313" key="11">
    <source>
        <dbReference type="Proteomes" id="UP000003759"/>
    </source>
</evidence>
<dbReference type="InterPro" id="IPR015947">
    <property type="entry name" value="PUA-like_sf"/>
</dbReference>
<dbReference type="SUPFAM" id="SSF88697">
    <property type="entry name" value="PUA domain-like"/>
    <property type="match status" value="1"/>
</dbReference>
<evidence type="ECO:0000256" key="1">
    <source>
        <dbReference type="ARBA" id="ARBA00022490"/>
    </source>
</evidence>
<name>K0JIZ2_BRAPL</name>
<dbReference type="InterPro" id="IPR011529">
    <property type="entry name" value="Glu_5kinase"/>
</dbReference>
<comment type="catalytic activity">
    <reaction evidence="8">
        <text>L-glutamate + ATP = L-glutamyl 5-phosphate + ADP</text>
        <dbReference type="Rhea" id="RHEA:14877"/>
        <dbReference type="ChEBI" id="CHEBI:29985"/>
        <dbReference type="ChEBI" id="CHEBI:30616"/>
        <dbReference type="ChEBI" id="CHEBI:58274"/>
        <dbReference type="ChEBI" id="CHEBI:456216"/>
        <dbReference type="EC" id="2.7.2.11"/>
    </reaction>
</comment>
<dbReference type="GO" id="GO:0005524">
    <property type="term" value="F:ATP binding"/>
    <property type="evidence" value="ECO:0007669"/>
    <property type="project" value="UniProtKB-KW"/>
</dbReference>
<feature type="domain" description="PUA" evidence="9">
    <location>
        <begin position="293"/>
        <end position="376"/>
    </location>
</feature>
<keyword evidence="3 8" id="KW-0641">Proline biosynthesis</keyword>
<dbReference type="PANTHER" id="PTHR43654">
    <property type="entry name" value="GLUTAMATE 5-KINASE"/>
    <property type="match status" value="1"/>
</dbReference>
<dbReference type="InterPro" id="IPR041739">
    <property type="entry name" value="G5K_ProB"/>
</dbReference>
<dbReference type="SMART" id="SM00359">
    <property type="entry name" value="PUA"/>
    <property type="match status" value="1"/>
</dbReference>
<dbReference type="InterPro" id="IPR005715">
    <property type="entry name" value="Glu_5kinase/COase_Synthase"/>
</dbReference>
<dbReference type="Pfam" id="PF01472">
    <property type="entry name" value="PUA"/>
    <property type="match status" value="1"/>
</dbReference>
<dbReference type="FunFam" id="3.40.1160.10:FF:000018">
    <property type="entry name" value="Glutamate 5-kinase"/>
    <property type="match status" value="1"/>
</dbReference>
<dbReference type="EMBL" id="HE793032">
    <property type="protein sequence ID" value="CCG56265.1"/>
    <property type="molecule type" value="Genomic_DNA"/>
</dbReference>
<dbReference type="Pfam" id="PF00696">
    <property type="entry name" value="AA_kinase"/>
    <property type="match status" value="1"/>
</dbReference>
<evidence type="ECO:0000256" key="7">
    <source>
        <dbReference type="ARBA" id="ARBA00022840"/>
    </source>
</evidence>
<dbReference type="Proteomes" id="UP000003759">
    <property type="component" value="Chromosome"/>
</dbReference>
<evidence type="ECO:0000256" key="6">
    <source>
        <dbReference type="ARBA" id="ARBA00022777"/>
    </source>
</evidence>
<comment type="function">
    <text evidence="8">Catalyzes the transfer of a phosphate group to glutamate to form L-glutamate 5-phosphate.</text>
</comment>
<dbReference type="InterPro" id="IPR036974">
    <property type="entry name" value="PUA_sf"/>
</dbReference>
<protein>
    <recommendedName>
        <fullName evidence="8">Glutamate 5-kinase</fullName>
        <ecNumber evidence="8">2.7.2.11</ecNumber>
    </recommendedName>
    <alternativeName>
        <fullName evidence="8">Gamma-glutamyl kinase</fullName>
        <shortName evidence="8">GK</shortName>
    </alternativeName>
</protein>
<evidence type="ECO:0000256" key="4">
    <source>
        <dbReference type="ARBA" id="ARBA00022679"/>
    </source>
</evidence>
<dbReference type="InterPro" id="IPR019797">
    <property type="entry name" value="Glutamate_5-kinase_CS"/>
</dbReference>
<dbReference type="CDD" id="cd21157">
    <property type="entry name" value="PUA_G5K"/>
    <property type="match status" value="1"/>
</dbReference>
<dbReference type="AlphaFoldDB" id="K0JIZ2"/>
<feature type="binding site" evidence="8">
    <location>
        <position position="58"/>
    </location>
    <ligand>
        <name>substrate</name>
    </ligand>
</feature>
<dbReference type="GO" id="GO:0055129">
    <property type="term" value="P:L-proline biosynthetic process"/>
    <property type="evidence" value="ECO:0007669"/>
    <property type="project" value="UniProtKB-UniRule"/>
</dbReference>
<dbReference type="Gene3D" id="2.30.130.10">
    <property type="entry name" value="PUA domain"/>
    <property type="match status" value="1"/>
</dbReference>
<dbReference type="HAMAP" id="MF_00456">
    <property type="entry name" value="ProB"/>
    <property type="match status" value="1"/>
</dbReference>
<dbReference type="SUPFAM" id="SSF53633">
    <property type="entry name" value="Carbamate kinase-like"/>
    <property type="match status" value="1"/>
</dbReference>
<keyword evidence="4 8" id="KW-0808">Transferase</keyword>
<dbReference type="GO" id="GO:0005829">
    <property type="term" value="C:cytosol"/>
    <property type="evidence" value="ECO:0007669"/>
    <property type="project" value="TreeGrafter"/>
</dbReference>
<dbReference type="GO" id="GO:0004349">
    <property type="term" value="F:glutamate 5-kinase activity"/>
    <property type="evidence" value="ECO:0007669"/>
    <property type="project" value="UniProtKB-UniRule"/>
</dbReference>